<evidence type="ECO:0000313" key="2">
    <source>
        <dbReference type="EMBL" id="MCO1335097.1"/>
    </source>
</evidence>
<keyword evidence="1" id="KW-0812">Transmembrane</keyword>
<keyword evidence="1" id="KW-1133">Transmembrane helix</keyword>
<dbReference type="Pfam" id="PF14559">
    <property type="entry name" value="TPR_19"/>
    <property type="match status" value="1"/>
</dbReference>
<comment type="caution">
    <text evidence="2">The sequence shown here is derived from an EMBL/GenBank/DDBJ whole genome shotgun (WGS) entry which is preliminary data.</text>
</comment>
<feature type="transmembrane region" description="Helical" evidence="1">
    <location>
        <begin position="47"/>
        <end position="66"/>
    </location>
</feature>
<dbReference type="RefSeq" id="WP_252467656.1">
    <property type="nucleotide sequence ID" value="NZ_JALBWM010000049.1"/>
</dbReference>
<protein>
    <submittedName>
        <fullName evidence="2">Tetratricopeptide repeat protein</fullName>
    </submittedName>
</protein>
<reference evidence="2" key="1">
    <citation type="journal article" date="2022" name="Arch. Microbiol.">
        <title>Microbulbifer okhotskensis sp. nov., isolated from a deep bottom sediment of the Okhotsk Sea.</title>
        <authorList>
            <person name="Romanenko L."/>
            <person name="Kurilenko V."/>
            <person name="Otstavnykh N."/>
            <person name="Velansky P."/>
            <person name="Isaeva M."/>
            <person name="Mikhailov V."/>
        </authorList>
    </citation>
    <scope>NUCLEOTIDE SEQUENCE</scope>
    <source>
        <strain evidence="2">OS29</strain>
    </source>
</reference>
<dbReference type="Gene3D" id="1.25.40.10">
    <property type="entry name" value="Tetratricopeptide repeat domain"/>
    <property type="match status" value="1"/>
</dbReference>
<evidence type="ECO:0000256" key="1">
    <source>
        <dbReference type="SAM" id="Phobius"/>
    </source>
</evidence>
<feature type="transmembrane region" description="Helical" evidence="1">
    <location>
        <begin position="72"/>
        <end position="91"/>
    </location>
</feature>
<keyword evidence="1" id="KW-0472">Membrane</keyword>
<dbReference type="InterPro" id="IPR011990">
    <property type="entry name" value="TPR-like_helical_dom_sf"/>
</dbReference>
<keyword evidence="3" id="KW-1185">Reference proteome</keyword>
<organism evidence="2 3">
    <name type="scientific">Microbulbifer okhotskensis</name>
    <dbReference type="NCBI Taxonomy" id="2926617"/>
    <lineage>
        <taxon>Bacteria</taxon>
        <taxon>Pseudomonadati</taxon>
        <taxon>Pseudomonadota</taxon>
        <taxon>Gammaproteobacteria</taxon>
        <taxon>Cellvibrionales</taxon>
        <taxon>Microbulbiferaceae</taxon>
        <taxon>Microbulbifer</taxon>
    </lineage>
</organism>
<dbReference type="SUPFAM" id="SSF48452">
    <property type="entry name" value="TPR-like"/>
    <property type="match status" value="1"/>
</dbReference>
<dbReference type="EMBL" id="JALBWM010000049">
    <property type="protein sequence ID" value="MCO1335097.1"/>
    <property type="molecule type" value="Genomic_DNA"/>
</dbReference>
<proteinExistence type="predicted"/>
<dbReference type="InterPro" id="IPR014562">
    <property type="entry name" value="UCP030959_TPR_rpt-cont"/>
</dbReference>
<gene>
    <name evidence="2" type="ORF">MO867_12220</name>
</gene>
<dbReference type="Proteomes" id="UP001139028">
    <property type="component" value="Unassembled WGS sequence"/>
</dbReference>
<dbReference type="AlphaFoldDB" id="A0A9X2J504"/>
<accession>A0A9X2J504</accession>
<name>A0A9X2J504_9GAMM</name>
<sequence>MTRDQLVLEYTPKLSTSLALSKDLVNLDDRKTGCHVIRRINTKSDPMPFLILSILIQAVFVVHVLKTGRNTTWIWILVMLPMAGVIAYLILEVLPKMNQSRSAQKARRTVREKLNPNRDIHQAAQELSRSNNVENAMRMADECVKRGLFHEARTLYERNLQGVHRDDPVLLVGLAQCQFALSQFESCKNTLDQLIEKNPDYKNQEAHLLYARSLAALGQEDKAHHEYETLYQYYSGPEAIFRFAKFLQLQGQEDKAKFLFQEILDKSKSLGKHYQSTHKKILQQAKLEVS</sequence>
<evidence type="ECO:0000313" key="3">
    <source>
        <dbReference type="Proteomes" id="UP001139028"/>
    </source>
</evidence>
<dbReference type="PIRSF" id="PIRSF030959">
    <property type="entry name" value="UCP030959"/>
    <property type="match status" value="1"/>
</dbReference>